<dbReference type="SUPFAM" id="SSF81901">
    <property type="entry name" value="HCP-like"/>
    <property type="match status" value="2"/>
</dbReference>
<evidence type="ECO:0000313" key="3">
    <source>
        <dbReference type="Proteomes" id="UP000321638"/>
    </source>
</evidence>
<dbReference type="RefSeq" id="WP_147848542.1">
    <property type="nucleotide sequence ID" value="NZ_VDUZ01000021.1"/>
</dbReference>
<accession>A0A5C8PKY5</accession>
<dbReference type="Pfam" id="PF08238">
    <property type="entry name" value="Sel1"/>
    <property type="match status" value="7"/>
</dbReference>
<feature type="compositionally biased region" description="Low complexity" evidence="1">
    <location>
        <begin position="383"/>
        <end position="393"/>
    </location>
</feature>
<dbReference type="InterPro" id="IPR050767">
    <property type="entry name" value="Sel1_AlgK"/>
</dbReference>
<feature type="compositionally biased region" description="Basic and acidic residues" evidence="1">
    <location>
        <begin position="394"/>
        <end position="404"/>
    </location>
</feature>
<sequence>MPSCRASEVSLIVRRVTTAITVTVSLVTAAPVAHGQQSIDNALQGAISAYEAGDVAGAERTLRPLAAGDPEAAAWLGATLLKRGDKAAVTEAIRLLQNAAGAGNARAKYLLGFQHAIGQGVPSDLTRAAQLFQEAATAGIGRAAYNLGVLYAKGRGVAQDPTQALRWYERAAQAGDPYGAYAMARATELSPQATTRAAEMAQAYRAAAEQGHLPAAVRYGVLLAEGRGVRKDPAEAERFLRHAAGNGYAEADVIMGDLAASTAMGSRGEPARAAAASAIGWYTSAANKGVALAQFKLANALFAGAGVERDMPKAEQWYERAARQGFDEAQYVLGVWKSGGVASAKDPVAGYKWLLLAERQGNTNAGKVRARAAEKLSSSEISQAQADAAAFRAQPERPLGRPDDEAPPLKPMAPKR</sequence>
<name>A0A5C8PKY5_9HYPH</name>
<gene>
    <name evidence="2" type="ORF">FHP25_19065</name>
</gene>
<dbReference type="SMART" id="SM00671">
    <property type="entry name" value="SEL1"/>
    <property type="match status" value="6"/>
</dbReference>
<dbReference type="OrthoDB" id="112232at2"/>
<proteinExistence type="predicted"/>
<dbReference type="EMBL" id="VDUZ01000021">
    <property type="protein sequence ID" value="TXL74017.1"/>
    <property type="molecule type" value="Genomic_DNA"/>
</dbReference>
<dbReference type="InterPro" id="IPR006597">
    <property type="entry name" value="Sel1-like"/>
</dbReference>
<dbReference type="AlphaFoldDB" id="A0A5C8PKY5"/>
<feature type="region of interest" description="Disordered" evidence="1">
    <location>
        <begin position="373"/>
        <end position="416"/>
    </location>
</feature>
<keyword evidence="3" id="KW-1185">Reference proteome</keyword>
<evidence type="ECO:0000256" key="1">
    <source>
        <dbReference type="SAM" id="MobiDB-lite"/>
    </source>
</evidence>
<dbReference type="PANTHER" id="PTHR11102:SF160">
    <property type="entry name" value="ERAD-ASSOCIATED E3 UBIQUITIN-PROTEIN LIGASE COMPONENT HRD3"/>
    <property type="match status" value="1"/>
</dbReference>
<evidence type="ECO:0000313" key="2">
    <source>
        <dbReference type="EMBL" id="TXL74017.1"/>
    </source>
</evidence>
<dbReference type="PANTHER" id="PTHR11102">
    <property type="entry name" value="SEL-1-LIKE PROTEIN"/>
    <property type="match status" value="1"/>
</dbReference>
<comment type="caution">
    <text evidence="2">The sequence shown here is derived from an EMBL/GenBank/DDBJ whole genome shotgun (WGS) entry which is preliminary data.</text>
</comment>
<dbReference type="InterPro" id="IPR011990">
    <property type="entry name" value="TPR-like_helical_dom_sf"/>
</dbReference>
<reference evidence="2 3" key="1">
    <citation type="submission" date="2019-06" db="EMBL/GenBank/DDBJ databases">
        <title>New taxonomy in bacterial strain CC-CFT640, isolated from vineyard.</title>
        <authorList>
            <person name="Lin S.-Y."/>
            <person name="Tsai C.-F."/>
            <person name="Young C.-C."/>
        </authorList>
    </citation>
    <scope>NUCLEOTIDE SEQUENCE [LARGE SCALE GENOMIC DNA]</scope>
    <source>
        <strain evidence="2 3">CC-CFT640</strain>
    </source>
</reference>
<dbReference type="Gene3D" id="1.25.40.10">
    <property type="entry name" value="Tetratricopeptide repeat domain"/>
    <property type="match status" value="2"/>
</dbReference>
<dbReference type="Proteomes" id="UP000321638">
    <property type="component" value="Unassembled WGS sequence"/>
</dbReference>
<organism evidence="2 3">
    <name type="scientific">Vineibacter terrae</name>
    <dbReference type="NCBI Taxonomy" id="2586908"/>
    <lineage>
        <taxon>Bacteria</taxon>
        <taxon>Pseudomonadati</taxon>
        <taxon>Pseudomonadota</taxon>
        <taxon>Alphaproteobacteria</taxon>
        <taxon>Hyphomicrobiales</taxon>
        <taxon>Vineibacter</taxon>
    </lineage>
</organism>
<protein>
    <submittedName>
        <fullName evidence="2">Sel1 repeat family protein</fullName>
    </submittedName>
</protein>